<dbReference type="AlphaFoldDB" id="A0A6L2NNX6"/>
<sequence length="406" mass="45774">MDALEKKIDGGIRKLDVSIKAMKEESDAELDAKIEELTQLILGTAPSQSIHVDLVPQITKVAAKTAPYVPPIRRRYDDLGFELHNAESSTTIGKNLRPKSWDVEGSNKLDPGTTNDMNGKRLKSYTDSLFIEGMQPTGFGREFGVDPQAAVDREMQHVMGTNQTGERVHRGAGTNQEGDEFAYHGFEHRMRKLKIPVFEGEDTYGWIYRIERYFEIQGLPQHEQLRAAALCMEGEALSWYRWKSVMEATFIKGLKPALWAAVRVMNPESLNNAMELAVSIEDNPLYEGVMQSKGVAAIVGQTTSKGDNFRRMTESEIQDRKAKGLCFRCEEKYTPDHRCASRTLQVMLVDESDEAEEPTLTSNHGIVVQSLIKMKFRIHTLSTRCVFGRGVMIRIDDRHVEGSESQ</sequence>
<dbReference type="EMBL" id="BKCJ010009631">
    <property type="protein sequence ID" value="GEU87883.1"/>
    <property type="molecule type" value="Genomic_DNA"/>
</dbReference>
<name>A0A6L2NNX6_TANCI</name>
<feature type="region of interest" description="Disordered" evidence="1">
    <location>
        <begin position="94"/>
        <end position="118"/>
    </location>
</feature>
<reference evidence="2" key="1">
    <citation type="journal article" date="2019" name="Sci. Rep.">
        <title>Draft genome of Tanacetum cinerariifolium, the natural source of mosquito coil.</title>
        <authorList>
            <person name="Yamashiro T."/>
            <person name="Shiraishi A."/>
            <person name="Satake H."/>
            <person name="Nakayama K."/>
        </authorList>
    </citation>
    <scope>NUCLEOTIDE SEQUENCE</scope>
</reference>
<evidence type="ECO:0008006" key="3">
    <source>
        <dbReference type="Google" id="ProtNLM"/>
    </source>
</evidence>
<evidence type="ECO:0000313" key="2">
    <source>
        <dbReference type="EMBL" id="GEU87883.1"/>
    </source>
</evidence>
<comment type="caution">
    <text evidence="2">The sequence shown here is derived from an EMBL/GenBank/DDBJ whole genome shotgun (WGS) entry which is preliminary data.</text>
</comment>
<proteinExistence type="predicted"/>
<evidence type="ECO:0000256" key="1">
    <source>
        <dbReference type="SAM" id="MobiDB-lite"/>
    </source>
</evidence>
<accession>A0A6L2NNX6</accession>
<gene>
    <name evidence="2" type="ORF">Tci_059861</name>
</gene>
<protein>
    <recommendedName>
        <fullName evidence="3">Retrotransposon gag domain-containing protein</fullName>
    </recommendedName>
</protein>
<organism evidence="2">
    <name type="scientific">Tanacetum cinerariifolium</name>
    <name type="common">Dalmatian daisy</name>
    <name type="synonym">Chrysanthemum cinerariifolium</name>
    <dbReference type="NCBI Taxonomy" id="118510"/>
    <lineage>
        <taxon>Eukaryota</taxon>
        <taxon>Viridiplantae</taxon>
        <taxon>Streptophyta</taxon>
        <taxon>Embryophyta</taxon>
        <taxon>Tracheophyta</taxon>
        <taxon>Spermatophyta</taxon>
        <taxon>Magnoliopsida</taxon>
        <taxon>eudicotyledons</taxon>
        <taxon>Gunneridae</taxon>
        <taxon>Pentapetalae</taxon>
        <taxon>asterids</taxon>
        <taxon>campanulids</taxon>
        <taxon>Asterales</taxon>
        <taxon>Asteraceae</taxon>
        <taxon>Asteroideae</taxon>
        <taxon>Anthemideae</taxon>
        <taxon>Anthemidinae</taxon>
        <taxon>Tanacetum</taxon>
    </lineage>
</organism>